<proteinExistence type="predicted"/>
<comment type="caution">
    <text evidence="2">The sequence shown here is derived from an EMBL/GenBank/DDBJ whole genome shotgun (WGS) entry which is preliminary data.</text>
</comment>
<keyword evidence="1" id="KW-0812">Transmembrane</keyword>
<dbReference type="AlphaFoldDB" id="A0A0C2IW75"/>
<organism evidence="2 3">
    <name type="scientific">Thelohanellus kitauei</name>
    <name type="common">Myxosporean</name>
    <dbReference type="NCBI Taxonomy" id="669202"/>
    <lineage>
        <taxon>Eukaryota</taxon>
        <taxon>Metazoa</taxon>
        <taxon>Cnidaria</taxon>
        <taxon>Myxozoa</taxon>
        <taxon>Myxosporea</taxon>
        <taxon>Bivalvulida</taxon>
        <taxon>Platysporina</taxon>
        <taxon>Myxobolidae</taxon>
        <taxon>Thelohanellus</taxon>
    </lineage>
</organism>
<reference evidence="2 3" key="1">
    <citation type="journal article" date="2014" name="Genome Biol. Evol.">
        <title>The genome of the myxosporean Thelohanellus kitauei shows adaptations to nutrient acquisition within its fish host.</title>
        <authorList>
            <person name="Yang Y."/>
            <person name="Xiong J."/>
            <person name="Zhou Z."/>
            <person name="Huo F."/>
            <person name="Miao W."/>
            <person name="Ran C."/>
            <person name="Liu Y."/>
            <person name="Zhang J."/>
            <person name="Feng J."/>
            <person name="Wang M."/>
            <person name="Wang M."/>
            <person name="Wang L."/>
            <person name="Yao B."/>
        </authorList>
    </citation>
    <scope>NUCLEOTIDE SEQUENCE [LARGE SCALE GENOMIC DNA]</scope>
    <source>
        <strain evidence="2">Wuqing</strain>
    </source>
</reference>
<accession>A0A0C2IW75</accession>
<dbReference type="EMBL" id="JWZT01002341">
    <property type="protein sequence ID" value="KII69599.1"/>
    <property type="molecule type" value="Genomic_DNA"/>
</dbReference>
<keyword evidence="1" id="KW-0472">Membrane</keyword>
<sequence>MIVFSYDQHTSYPVDLRYSPIKIVDLIRIPPLLGRNHAFFLLHPNFRVYLKIPIFSVSVVVYVLVIFASCIDGKNGVVCSLSLYSIHRSTFQFLGTRFGKEEKIYGTGQQKHCR</sequence>
<keyword evidence="1" id="KW-1133">Transmembrane helix</keyword>
<protein>
    <submittedName>
        <fullName evidence="2">Uncharacterized protein</fullName>
    </submittedName>
</protein>
<keyword evidence="3" id="KW-1185">Reference proteome</keyword>
<evidence type="ECO:0000313" key="2">
    <source>
        <dbReference type="EMBL" id="KII69599.1"/>
    </source>
</evidence>
<dbReference type="Proteomes" id="UP000031668">
    <property type="component" value="Unassembled WGS sequence"/>
</dbReference>
<evidence type="ECO:0000256" key="1">
    <source>
        <dbReference type="SAM" id="Phobius"/>
    </source>
</evidence>
<feature type="transmembrane region" description="Helical" evidence="1">
    <location>
        <begin position="48"/>
        <end position="71"/>
    </location>
</feature>
<evidence type="ECO:0000313" key="3">
    <source>
        <dbReference type="Proteomes" id="UP000031668"/>
    </source>
</evidence>
<name>A0A0C2IW75_THEKT</name>
<gene>
    <name evidence="2" type="ORF">RF11_06535</name>
</gene>